<dbReference type="InterPro" id="IPR001940">
    <property type="entry name" value="Peptidase_S1C"/>
</dbReference>
<keyword evidence="2" id="KW-0378">Hydrolase</keyword>
<dbReference type="PRINTS" id="PR00834">
    <property type="entry name" value="PROTEASES2C"/>
</dbReference>
<reference evidence="5" key="1">
    <citation type="submission" date="2010-11" db="EMBL/GenBank/DDBJ databases">
        <title>The complete sequence of chromosome of Oceanithermus profundus DSM 14977.</title>
        <authorList>
            <consortium name="US DOE Joint Genome Institute (JGI-PGF)"/>
            <person name="Lucas S."/>
            <person name="Copeland A."/>
            <person name="Lapidus A."/>
            <person name="Bruce D."/>
            <person name="Goodwin L."/>
            <person name="Pitluck S."/>
            <person name="Kyrpides N."/>
            <person name="Mavromatis K."/>
            <person name="Pagani I."/>
            <person name="Ivanova N."/>
            <person name="Zhang X."/>
            <person name="Brettin T."/>
            <person name="Detter J.C."/>
            <person name="Tapia R."/>
            <person name="Han C."/>
            <person name="Land M."/>
            <person name="Hauser L."/>
            <person name="Markowitz V."/>
            <person name="Cheng J.-F."/>
            <person name="Hugenholtz P."/>
            <person name="Woyke T."/>
            <person name="Wu D."/>
            <person name="Tindall B."/>
            <person name="Faehnrich R."/>
            <person name="Brambilla E."/>
            <person name="Klenk H.-P."/>
            <person name="Eisen J.A."/>
        </authorList>
    </citation>
    <scope>NUCLEOTIDE SEQUENCE [LARGE SCALE GENOMIC DNA]</scope>
    <source>
        <strain evidence="5">DSM 14977 / NBRC 100410 / VKM B-2274 / 506</strain>
    </source>
</reference>
<evidence type="ECO:0000256" key="2">
    <source>
        <dbReference type="ARBA" id="ARBA00022801"/>
    </source>
</evidence>
<reference evidence="4 5" key="2">
    <citation type="journal article" date="2011" name="Stand. Genomic Sci.">
        <title>Complete genome sequence of Oceanithermus profundus type strain (506).</title>
        <authorList>
            <person name="Pati A."/>
            <person name="Zhang X."/>
            <person name="Lapidus A."/>
            <person name="Nolan M."/>
            <person name="Lucas S."/>
            <person name="Del Rio T.G."/>
            <person name="Tice H."/>
            <person name="Cheng J.F."/>
            <person name="Tapia R."/>
            <person name="Han C."/>
            <person name="Goodwin L."/>
            <person name="Pitluck S."/>
            <person name="Liolios K."/>
            <person name="Pagani I."/>
            <person name="Ivanova N."/>
            <person name="Mavromatis K."/>
            <person name="Chen A."/>
            <person name="Palaniappan K."/>
            <person name="Hauser L."/>
            <person name="Jeffries C.D."/>
            <person name="Brambilla E.M."/>
            <person name="Rohl A."/>
            <person name="Mwirichia R."/>
            <person name="Rohde M."/>
            <person name="Tindall B.J."/>
            <person name="Sikorski J."/>
            <person name="Wirth R."/>
            <person name="Goker M."/>
            <person name="Woyke T."/>
            <person name="Detter J.C."/>
            <person name="Bristow J."/>
            <person name="Eisen J.A."/>
            <person name="Markowitz V."/>
            <person name="Hugenholtz P."/>
            <person name="Kyrpides N.C."/>
            <person name="Klenk H.P."/>
            <person name="Land M."/>
        </authorList>
    </citation>
    <scope>NUCLEOTIDE SEQUENCE [LARGE SCALE GENOMIC DNA]</scope>
    <source>
        <strain evidence="5">DSM 14977 / NBRC 100410 / VKM B-2274 / 506</strain>
    </source>
</reference>
<dbReference type="SMART" id="SM00228">
    <property type="entry name" value="PDZ"/>
    <property type="match status" value="1"/>
</dbReference>
<dbReference type="Pfam" id="PF13365">
    <property type="entry name" value="Trypsin_2"/>
    <property type="match status" value="1"/>
</dbReference>
<dbReference type="InterPro" id="IPR036034">
    <property type="entry name" value="PDZ_sf"/>
</dbReference>
<dbReference type="SUPFAM" id="SSF50156">
    <property type="entry name" value="PDZ domain-like"/>
    <property type="match status" value="1"/>
</dbReference>
<dbReference type="RefSeq" id="WP_013457935.1">
    <property type="nucleotide sequence ID" value="NC_014761.1"/>
</dbReference>
<dbReference type="HOGENOM" id="CLU_020120_1_2_0"/>
<name>E4U8T5_OCEP5</name>
<dbReference type="PANTHER" id="PTHR43343">
    <property type="entry name" value="PEPTIDASE S12"/>
    <property type="match status" value="1"/>
</dbReference>
<sequence precursor="true">MSMRKSLIGFAGIVLVAAVALSWNLPGARATGEVKPFNQPEAYLQNERNTIGIVETYGDGVVFVSVATAPKVVRPNLPPGFEDFAPFFAPYVQPPRQGTGSGFVLDKEGYILTNYHVVEGADEITVKFHEDPTAYPAKLIGSAPPLDLALLKVDVPDKGMLHPIPLGDSDRLKVGQKAIAIGNPFGLEFTVTEGIISAIRTNPGAESSLIPRLIQTDAAINPGNSGGPLLDSRGEVIGINAAIINPNGVPQFAGIGFAIPINLAKKYLPEMRAGKKVTAEEVVKNNPRLGVTVMPVQFYPDQVRQRYDLPDHGLVVQSVDKNSPAAEAGLKGATDYIYLQLPNGKTLELGVGGDVIVEANGRPIYDITDLRAVLYGLKPGQKVKLKLVRGGKERVVELVPRVVK</sequence>
<dbReference type="SUPFAM" id="SSF50494">
    <property type="entry name" value="Trypsin-like serine proteases"/>
    <property type="match status" value="1"/>
</dbReference>
<keyword evidence="5" id="KW-1185">Reference proteome</keyword>
<evidence type="ECO:0000313" key="4">
    <source>
        <dbReference type="EMBL" id="ADR36765.1"/>
    </source>
</evidence>
<dbReference type="PANTHER" id="PTHR43343:SF3">
    <property type="entry name" value="PROTEASE DO-LIKE 8, CHLOROPLASTIC"/>
    <property type="match status" value="1"/>
</dbReference>
<dbReference type="Pfam" id="PF13180">
    <property type="entry name" value="PDZ_2"/>
    <property type="match status" value="1"/>
</dbReference>
<dbReference type="InterPro" id="IPR001478">
    <property type="entry name" value="PDZ"/>
</dbReference>
<dbReference type="EMBL" id="CP002361">
    <property type="protein sequence ID" value="ADR36765.1"/>
    <property type="molecule type" value="Genomic_DNA"/>
</dbReference>
<dbReference type="GO" id="GO:0004252">
    <property type="term" value="F:serine-type endopeptidase activity"/>
    <property type="evidence" value="ECO:0007669"/>
    <property type="project" value="InterPro"/>
</dbReference>
<accession>E4U8T5</accession>
<dbReference type="GO" id="GO:0006508">
    <property type="term" value="P:proteolysis"/>
    <property type="evidence" value="ECO:0007669"/>
    <property type="project" value="UniProtKB-KW"/>
</dbReference>
<keyword evidence="1" id="KW-0645">Protease</keyword>
<dbReference type="KEGG" id="opr:Ocepr_1308"/>
<dbReference type="Gene3D" id="2.40.10.120">
    <property type="match status" value="1"/>
</dbReference>
<dbReference type="eggNOG" id="COG0265">
    <property type="taxonomic scope" value="Bacteria"/>
</dbReference>
<dbReference type="STRING" id="670487.Ocepr_1308"/>
<evidence type="ECO:0000256" key="1">
    <source>
        <dbReference type="ARBA" id="ARBA00022670"/>
    </source>
</evidence>
<dbReference type="InterPro" id="IPR009003">
    <property type="entry name" value="Peptidase_S1_PA"/>
</dbReference>
<dbReference type="OrthoDB" id="9758917at2"/>
<gene>
    <name evidence="4" type="ordered locus">Ocepr_1308</name>
</gene>
<evidence type="ECO:0000313" key="5">
    <source>
        <dbReference type="Proteomes" id="UP000008722"/>
    </source>
</evidence>
<proteinExistence type="predicted"/>
<evidence type="ECO:0000259" key="3">
    <source>
        <dbReference type="SMART" id="SM00228"/>
    </source>
</evidence>
<dbReference type="Gene3D" id="2.30.42.10">
    <property type="match status" value="1"/>
</dbReference>
<dbReference type="AlphaFoldDB" id="E4U8T5"/>
<organism evidence="4 5">
    <name type="scientific">Oceanithermus profundus (strain DSM 14977 / NBRC 100410 / VKM B-2274 / 506)</name>
    <dbReference type="NCBI Taxonomy" id="670487"/>
    <lineage>
        <taxon>Bacteria</taxon>
        <taxon>Thermotogati</taxon>
        <taxon>Deinococcota</taxon>
        <taxon>Deinococci</taxon>
        <taxon>Thermales</taxon>
        <taxon>Thermaceae</taxon>
        <taxon>Oceanithermus</taxon>
    </lineage>
</organism>
<feature type="domain" description="PDZ" evidence="3">
    <location>
        <begin position="287"/>
        <end position="391"/>
    </location>
</feature>
<protein>
    <submittedName>
        <fullName evidence="4">Peptidase S1 and S6 chymotrypsin/Hap</fullName>
    </submittedName>
</protein>
<dbReference type="InterPro" id="IPR051201">
    <property type="entry name" value="Chloro_Bact_Ser_Proteases"/>
</dbReference>
<dbReference type="Proteomes" id="UP000008722">
    <property type="component" value="Chromosome"/>
</dbReference>